<dbReference type="AlphaFoldDB" id="A0A5C3N6Y7"/>
<proteinExistence type="predicted"/>
<dbReference type="Proteomes" id="UP000305948">
    <property type="component" value="Unassembled WGS sequence"/>
</dbReference>
<dbReference type="InterPro" id="IPR002156">
    <property type="entry name" value="RNaseH_domain"/>
</dbReference>
<reference evidence="2 3" key="1">
    <citation type="journal article" date="2019" name="Nat. Ecol. Evol.">
        <title>Megaphylogeny resolves global patterns of mushroom evolution.</title>
        <authorList>
            <person name="Varga T."/>
            <person name="Krizsan K."/>
            <person name="Foldi C."/>
            <person name="Dima B."/>
            <person name="Sanchez-Garcia M."/>
            <person name="Sanchez-Ramirez S."/>
            <person name="Szollosi G.J."/>
            <person name="Szarkandi J.G."/>
            <person name="Papp V."/>
            <person name="Albert L."/>
            <person name="Andreopoulos W."/>
            <person name="Angelini C."/>
            <person name="Antonin V."/>
            <person name="Barry K.W."/>
            <person name="Bougher N.L."/>
            <person name="Buchanan P."/>
            <person name="Buyck B."/>
            <person name="Bense V."/>
            <person name="Catcheside P."/>
            <person name="Chovatia M."/>
            <person name="Cooper J."/>
            <person name="Damon W."/>
            <person name="Desjardin D."/>
            <person name="Finy P."/>
            <person name="Geml J."/>
            <person name="Haridas S."/>
            <person name="Hughes K."/>
            <person name="Justo A."/>
            <person name="Karasinski D."/>
            <person name="Kautmanova I."/>
            <person name="Kiss B."/>
            <person name="Kocsube S."/>
            <person name="Kotiranta H."/>
            <person name="LaButti K.M."/>
            <person name="Lechner B.E."/>
            <person name="Liimatainen K."/>
            <person name="Lipzen A."/>
            <person name="Lukacs Z."/>
            <person name="Mihaltcheva S."/>
            <person name="Morgado L.N."/>
            <person name="Niskanen T."/>
            <person name="Noordeloos M.E."/>
            <person name="Ohm R.A."/>
            <person name="Ortiz-Santana B."/>
            <person name="Ovrebo C."/>
            <person name="Racz N."/>
            <person name="Riley R."/>
            <person name="Savchenko A."/>
            <person name="Shiryaev A."/>
            <person name="Soop K."/>
            <person name="Spirin V."/>
            <person name="Szebenyi C."/>
            <person name="Tomsovsky M."/>
            <person name="Tulloss R.E."/>
            <person name="Uehling J."/>
            <person name="Grigoriev I.V."/>
            <person name="Vagvolgyi C."/>
            <person name="Papp T."/>
            <person name="Martin F.M."/>
            <person name="Miettinen O."/>
            <person name="Hibbett D.S."/>
            <person name="Nagy L.G."/>
        </authorList>
    </citation>
    <scope>NUCLEOTIDE SEQUENCE [LARGE SCALE GENOMIC DNA]</scope>
    <source>
        <strain evidence="2 3">OMC1185</strain>
    </source>
</reference>
<dbReference type="Gene3D" id="3.30.420.10">
    <property type="entry name" value="Ribonuclease H-like superfamily/Ribonuclease H"/>
    <property type="match status" value="1"/>
</dbReference>
<keyword evidence="3" id="KW-1185">Reference proteome</keyword>
<name>A0A5C3N6Y7_9AGAM</name>
<evidence type="ECO:0000313" key="3">
    <source>
        <dbReference type="Proteomes" id="UP000305948"/>
    </source>
</evidence>
<dbReference type="InterPro" id="IPR036397">
    <property type="entry name" value="RNaseH_sf"/>
</dbReference>
<dbReference type="PROSITE" id="PS50879">
    <property type="entry name" value="RNASE_H_1"/>
    <property type="match status" value="1"/>
</dbReference>
<accession>A0A5C3N6Y7</accession>
<organism evidence="2 3">
    <name type="scientific">Heliocybe sulcata</name>
    <dbReference type="NCBI Taxonomy" id="5364"/>
    <lineage>
        <taxon>Eukaryota</taxon>
        <taxon>Fungi</taxon>
        <taxon>Dikarya</taxon>
        <taxon>Basidiomycota</taxon>
        <taxon>Agaricomycotina</taxon>
        <taxon>Agaricomycetes</taxon>
        <taxon>Gloeophyllales</taxon>
        <taxon>Gloeophyllaceae</taxon>
        <taxon>Heliocybe</taxon>
    </lineage>
</organism>
<dbReference type="GO" id="GO:0004523">
    <property type="term" value="F:RNA-DNA hybrid ribonuclease activity"/>
    <property type="evidence" value="ECO:0007669"/>
    <property type="project" value="InterPro"/>
</dbReference>
<gene>
    <name evidence="2" type="ORF">OE88DRAFT_1656719</name>
</gene>
<dbReference type="GO" id="GO:0003676">
    <property type="term" value="F:nucleic acid binding"/>
    <property type="evidence" value="ECO:0007669"/>
    <property type="project" value="InterPro"/>
</dbReference>
<feature type="domain" description="RNase H type-1" evidence="1">
    <location>
        <begin position="1"/>
        <end position="96"/>
    </location>
</feature>
<evidence type="ECO:0000313" key="2">
    <source>
        <dbReference type="EMBL" id="TFK52982.1"/>
    </source>
</evidence>
<sequence>MQAIARALEIAPKTGNHLAIKTSSGYAFKSIQENITRWERSEWCTGAGKPVQDQALLRYVEALLRSRSGTAAVEFVPARGNHGRACARGLARMGVKLPLPVDRDWDACRLALEADGLPPRTQGKNEDSEA</sequence>
<dbReference type="EMBL" id="ML213508">
    <property type="protein sequence ID" value="TFK52982.1"/>
    <property type="molecule type" value="Genomic_DNA"/>
</dbReference>
<protein>
    <recommendedName>
        <fullName evidence="1">RNase H type-1 domain-containing protein</fullName>
    </recommendedName>
</protein>
<dbReference type="InterPro" id="IPR012337">
    <property type="entry name" value="RNaseH-like_sf"/>
</dbReference>
<dbReference type="STRING" id="5364.A0A5C3N6Y7"/>
<dbReference type="Pfam" id="PF00075">
    <property type="entry name" value="RNase_H"/>
    <property type="match status" value="1"/>
</dbReference>
<evidence type="ECO:0000259" key="1">
    <source>
        <dbReference type="PROSITE" id="PS50879"/>
    </source>
</evidence>
<dbReference type="SUPFAM" id="SSF53098">
    <property type="entry name" value="Ribonuclease H-like"/>
    <property type="match status" value="1"/>
</dbReference>